<dbReference type="OrthoDB" id="5065855at2759"/>
<sequence length="269" mass="30085">MHSSLNSNISMQLGLIYKGFLSFIEVAGNEITYFLASINQMMGSSQADEKILSYNDVVLRRSDLYILSGPYYLNDRIIEFYLSYLSSCHPSPDTLLVPPSIAFWIMKCPVADGLSDFIEPLHLPDKTLVIFPINDNDDVDRAEGGSHWSLLAYYRNANLFVHHDSCRSLNSAPAKQLYKAVAGYMGLSGTASKATFLECSNSPTQENGHDCGLYVTAIARIICNWHVNRKNTDTNDLWFSAVREQVTPSAVASMRGEIQALIRDLMTRH</sequence>
<dbReference type="PANTHER" id="PTHR46468:SF1">
    <property type="entry name" value="SENTRIN-SPECIFIC PROTEASE 8"/>
    <property type="match status" value="1"/>
</dbReference>
<organism evidence="6 7">
    <name type="scientific">Mucuna pruriens</name>
    <name type="common">Velvet bean</name>
    <name type="synonym">Dolichos pruriens</name>
    <dbReference type="NCBI Taxonomy" id="157652"/>
    <lineage>
        <taxon>Eukaryota</taxon>
        <taxon>Viridiplantae</taxon>
        <taxon>Streptophyta</taxon>
        <taxon>Embryophyta</taxon>
        <taxon>Tracheophyta</taxon>
        <taxon>Spermatophyta</taxon>
        <taxon>Magnoliopsida</taxon>
        <taxon>eudicotyledons</taxon>
        <taxon>Gunneridae</taxon>
        <taxon>Pentapetalae</taxon>
        <taxon>rosids</taxon>
        <taxon>fabids</taxon>
        <taxon>Fabales</taxon>
        <taxon>Fabaceae</taxon>
        <taxon>Papilionoideae</taxon>
        <taxon>50 kb inversion clade</taxon>
        <taxon>NPAAA clade</taxon>
        <taxon>indigoferoid/millettioid clade</taxon>
        <taxon>Phaseoleae</taxon>
        <taxon>Mucuna</taxon>
    </lineage>
</organism>
<reference evidence="6" key="1">
    <citation type="submission" date="2018-05" db="EMBL/GenBank/DDBJ databases">
        <title>Draft genome of Mucuna pruriens seed.</title>
        <authorList>
            <person name="Nnadi N.E."/>
            <person name="Vos R."/>
            <person name="Hasami M.H."/>
            <person name="Devisetty U.K."/>
            <person name="Aguiy J.C."/>
        </authorList>
    </citation>
    <scope>NUCLEOTIDE SEQUENCE [LARGE SCALE GENOMIC DNA]</scope>
    <source>
        <strain evidence="6">JCA_2017</strain>
    </source>
</reference>
<evidence type="ECO:0000256" key="4">
    <source>
        <dbReference type="ARBA" id="ARBA00022807"/>
    </source>
</evidence>
<dbReference type="EMBL" id="QJKJ01001321">
    <property type="protein sequence ID" value="RDY08223.1"/>
    <property type="molecule type" value="Genomic_DNA"/>
</dbReference>
<dbReference type="Pfam" id="PF02902">
    <property type="entry name" value="Peptidase_C48"/>
    <property type="match status" value="1"/>
</dbReference>
<evidence type="ECO:0000259" key="5">
    <source>
        <dbReference type="PROSITE" id="PS50600"/>
    </source>
</evidence>
<keyword evidence="7" id="KW-1185">Reference proteome</keyword>
<evidence type="ECO:0000256" key="3">
    <source>
        <dbReference type="ARBA" id="ARBA00022801"/>
    </source>
</evidence>
<dbReference type="Proteomes" id="UP000257109">
    <property type="component" value="Unassembled WGS sequence"/>
</dbReference>
<dbReference type="Gene3D" id="3.40.395.10">
    <property type="entry name" value="Adenoviral Proteinase, Chain A"/>
    <property type="match status" value="1"/>
</dbReference>
<protein>
    <submittedName>
        <fullName evidence="6">NEDD8-specific protease 1</fullName>
    </submittedName>
</protein>
<dbReference type="GO" id="GO:0008234">
    <property type="term" value="F:cysteine-type peptidase activity"/>
    <property type="evidence" value="ECO:0007669"/>
    <property type="project" value="UniProtKB-KW"/>
</dbReference>
<name>A0A371HZN1_MUCPR</name>
<comment type="similarity">
    <text evidence="1">Belongs to the peptidase C48 family.</text>
</comment>
<feature type="domain" description="Ubiquitin-like protease family profile" evidence="5">
    <location>
        <begin position="57"/>
        <end position="222"/>
    </location>
</feature>
<keyword evidence="4" id="KW-0788">Thiol protease</keyword>
<dbReference type="GO" id="GO:0019784">
    <property type="term" value="F:deNEDDylase activity"/>
    <property type="evidence" value="ECO:0007669"/>
    <property type="project" value="InterPro"/>
</dbReference>
<dbReference type="GO" id="GO:0000338">
    <property type="term" value="P:protein deneddylation"/>
    <property type="evidence" value="ECO:0007669"/>
    <property type="project" value="TreeGrafter"/>
</dbReference>
<dbReference type="InterPro" id="IPR044613">
    <property type="entry name" value="Nep1/2-like"/>
</dbReference>
<dbReference type="InterPro" id="IPR003653">
    <property type="entry name" value="Peptidase_C48_C"/>
</dbReference>
<evidence type="ECO:0000256" key="1">
    <source>
        <dbReference type="ARBA" id="ARBA00005234"/>
    </source>
</evidence>
<dbReference type="AlphaFoldDB" id="A0A371HZN1"/>
<dbReference type="SUPFAM" id="SSF54001">
    <property type="entry name" value="Cysteine proteinases"/>
    <property type="match status" value="1"/>
</dbReference>
<dbReference type="GO" id="GO:0006508">
    <property type="term" value="P:proteolysis"/>
    <property type="evidence" value="ECO:0007669"/>
    <property type="project" value="UniProtKB-KW"/>
</dbReference>
<keyword evidence="2 6" id="KW-0645">Protease</keyword>
<evidence type="ECO:0000256" key="2">
    <source>
        <dbReference type="ARBA" id="ARBA00022670"/>
    </source>
</evidence>
<keyword evidence="3" id="KW-0378">Hydrolase</keyword>
<dbReference type="STRING" id="157652.A0A371HZN1"/>
<evidence type="ECO:0000313" key="7">
    <source>
        <dbReference type="Proteomes" id="UP000257109"/>
    </source>
</evidence>
<comment type="caution">
    <text evidence="6">The sequence shown here is derived from an EMBL/GenBank/DDBJ whole genome shotgun (WGS) entry which is preliminary data.</text>
</comment>
<feature type="non-terminal residue" evidence="6">
    <location>
        <position position="1"/>
    </location>
</feature>
<accession>A0A371HZN1</accession>
<proteinExistence type="inferred from homology"/>
<evidence type="ECO:0000313" key="6">
    <source>
        <dbReference type="EMBL" id="RDY08223.1"/>
    </source>
</evidence>
<dbReference type="InterPro" id="IPR038765">
    <property type="entry name" value="Papain-like_cys_pep_sf"/>
</dbReference>
<dbReference type="PROSITE" id="PS50600">
    <property type="entry name" value="ULP_PROTEASE"/>
    <property type="match status" value="1"/>
</dbReference>
<dbReference type="PANTHER" id="PTHR46468">
    <property type="entry name" value="SENTRIN-SPECIFIC PROTEASE 8"/>
    <property type="match status" value="1"/>
</dbReference>
<gene>
    <name evidence="6" type="primary">NEDP1</name>
    <name evidence="6" type="ORF">CR513_07568</name>
</gene>